<name>A0ABU5H9D7_9BACT</name>
<gene>
    <name evidence="3" type="ORF">SYV04_27105</name>
</gene>
<dbReference type="InterPro" id="IPR036280">
    <property type="entry name" value="Multihaem_cyt_sf"/>
</dbReference>
<feature type="compositionally biased region" description="Low complexity" evidence="1">
    <location>
        <begin position="41"/>
        <end position="52"/>
    </location>
</feature>
<evidence type="ECO:0000313" key="3">
    <source>
        <dbReference type="EMBL" id="MDY7230093.1"/>
    </source>
</evidence>
<protein>
    <recommendedName>
        <fullName evidence="5">Cytochrome c domain-containing protein</fullName>
    </recommendedName>
</protein>
<dbReference type="EMBL" id="JAXIVS010000010">
    <property type="protein sequence ID" value="MDY7230093.1"/>
    <property type="molecule type" value="Genomic_DNA"/>
</dbReference>
<reference evidence="3 4" key="1">
    <citation type="submission" date="2023-12" db="EMBL/GenBank/DDBJ databases">
        <title>the genome sequence of Hyalangium sp. s54d21.</title>
        <authorList>
            <person name="Zhang X."/>
        </authorList>
    </citation>
    <scope>NUCLEOTIDE SEQUENCE [LARGE SCALE GENOMIC DNA]</scope>
    <source>
        <strain evidence="4">s54d21</strain>
    </source>
</reference>
<dbReference type="Proteomes" id="UP001291309">
    <property type="component" value="Unassembled WGS sequence"/>
</dbReference>
<evidence type="ECO:0000256" key="1">
    <source>
        <dbReference type="SAM" id="MobiDB-lite"/>
    </source>
</evidence>
<keyword evidence="4" id="KW-1185">Reference proteome</keyword>
<evidence type="ECO:0008006" key="5">
    <source>
        <dbReference type="Google" id="ProtNLM"/>
    </source>
</evidence>
<accession>A0ABU5H9D7</accession>
<dbReference type="RefSeq" id="WP_321548817.1">
    <property type="nucleotide sequence ID" value="NZ_JAXIVS010000010.1"/>
</dbReference>
<dbReference type="SUPFAM" id="SSF48695">
    <property type="entry name" value="Multiheme cytochromes"/>
    <property type="match status" value="1"/>
</dbReference>
<feature type="signal peptide" evidence="2">
    <location>
        <begin position="1"/>
        <end position="19"/>
    </location>
</feature>
<evidence type="ECO:0000256" key="2">
    <source>
        <dbReference type="SAM" id="SignalP"/>
    </source>
</evidence>
<comment type="caution">
    <text evidence="3">The sequence shown here is derived from an EMBL/GenBank/DDBJ whole genome shotgun (WGS) entry which is preliminary data.</text>
</comment>
<dbReference type="PROSITE" id="PS51257">
    <property type="entry name" value="PROKAR_LIPOPROTEIN"/>
    <property type="match status" value="1"/>
</dbReference>
<evidence type="ECO:0000313" key="4">
    <source>
        <dbReference type="Proteomes" id="UP001291309"/>
    </source>
</evidence>
<organism evidence="3 4">
    <name type="scientific">Hyalangium rubrum</name>
    <dbReference type="NCBI Taxonomy" id="3103134"/>
    <lineage>
        <taxon>Bacteria</taxon>
        <taxon>Pseudomonadati</taxon>
        <taxon>Myxococcota</taxon>
        <taxon>Myxococcia</taxon>
        <taxon>Myxococcales</taxon>
        <taxon>Cystobacterineae</taxon>
        <taxon>Archangiaceae</taxon>
        <taxon>Hyalangium</taxon>
    </lineage>
</organism>
<proteinExistence type="predicted"/>
<sequence>MNHRSLVFIALVGLTGAGALSCASQSAATTAPASPPPAPAPQAAEPPAAAAPQQLAWKDLPKEQRGKFMAMVVVPRMRPVFQAFDPKEFAEFGCKTCHGKNARERGFEMPNPEILSLPSTHAEFGALMKEKPEWVKFMSEKVTPEMAALLGAPFDPQNPPPGAFGCGNCHTSKEQ</sequence>
<feature type="chain" id="PRO_5045921814" description="Cytochrome c domain-containing protein" evidence="2">
    <location>
        <begin position="20"/>
        <end position="175"/>
    </location>
</feature>
<feature type="region of interest" description="Disordered" evidence="1">
    <location>
        <begin position="28"/>
        <end position="52"/>
    </location>
</feature>
<keyword evidence="2" id="KW-0732">Signal</keyword>